<comment type="caution">
    <text evidence="1">The sequence shown here is derived from an EMBL/GenBank/DDBJ whole genome shotgun (WGS) entry which is preliminary data.</text>
</comment>
<evidence type="ECO:0000313" key="1">
    <source>
        <dbReference type="EMBL" id="TPQ22099.1"/>
    </source>
</evidence>
<dbReference type="AlphaFoldDB" id="A0A505DMW3"/>
<keyword evidence="2" id="KW-1185">Reference proteome</keyword>
<reference evidence="1 2" key="1">
    <citation type="submission" date="2019-06" db="EMBL/GenBank/DDBJ databases">
        <title>Streptomyces sporangiiformans sp. nov., a novel actinomycete isolated from soil in Mount Song.</title>
        <authorList>
            <person name="Han L."/>
        </authorList>
    </citation>
    <scope>NUCLEOTIDE SEQUENCE [LARGE SCALE GENOMIC DNA]</scope>
    <source>
        <strain evidence="1 2">NEAU-SSA 1</strain>
    </source>
</reference>
<dbReference type="EMBL" id="VCHX02000101">
    <property type="protein sequence ID" value="TPQ22099.1"/>
    <property type="molecule type" value="Genomic_DNA"/>
</dbReference>
<accession>A0A505DMW3</accession>
<dbReference type="Proteomes" id="UP000317378">
    <property type="component" value="Unassembled WGS sequence"/>
</dbReference>
<organism evidence="1 2">
    <name type="scientific">Streptomyces sporangiiformans</name>
    <dbReference type="NCBI Taxonomy" id="2315329"/>
    <lineage>
        <taxon>Bacteria</taxon>
        <taxon>Bacillati</taxon>
        <taxon>Actinomycetota</taxon>
        <taxon>Actinomycetes</taxon>
        <taxon>Kitasatosporales</taxon>
        <taxon>Streptomycetaceae</taxon>
        <taxon>Streptomyces</taxon>
    </lineage>
</organism>
<protein>
    <submittedName>
        <fullName evidence="1">Uncharacterized protein</fullName>
    </submittedName>
</protein>
<name>A0A505DMW3_9ACTN</name>
<proteinExistence type="predicted"/>
<gene>
    <name evidence="1" type="ORF">FGD71_011550</name>
</gene>
<dbReference type="OrthoDB" id="4545768at2"/>
<sequence>MPDINECQICGTTAPPVPGQCEEVTGYRLIRNPWSREPSFLDGNLHFSCLEESDESAEFFDEFTRMLQAGHEEIESLDGSLPPLTRMGLGMTQIFAGSECCIFQSGVSDRWMVVKRTGPWFHLRHADLLAIASGTSPKSPAAVIPYRLPIDPGSEVGEWSLPELLAALGVEDRYAATANLEGVEYEVVDYYPPKHLLEYVAAAPLPIPDEARAFLASHAETYTPVSFEDEQDS</sequence>
<evidence type="ECO:0000313" key="2">
    <source>
        <dbReference type="Proteomes" id="UP000317378"/>
    </source>
</evidence>